<evidence type="ECO:0000256" key="2">
    <source>
        <dbReference type="RuleBase" id="RU364116"/>
    </source>
</evidence>
<dbReference type="SMART" id="SM00729">
    <property type="entry name" value="Elp3"/>
    <property type="match status" value="1"/>
</dbReference>
<evidence type="ECO:0000256" key="1">
    <source>
        <dbReference type="ARBA" id="ARBA00006100"/>
    </source>
</evidence>
<dbReference type="GO" id="GO:0051539">
    <property type="term" value="F:4 iron, 4 sulfur cluster binding"/>
    <property type="evidence" value="ECO:0007669"/>
    <property type="project" value="UniProtKB-UniRule"/>
</dbReference>
<dbReference type="InterPro" id="IPR034505">
    <property type="entry name" value="Coproporphyrinogen-III_oxidase"/>
</dbReference>
<evidence type="ECO:0000313" key="4">
    <source>
        <dbReference type="EMBL" id="EAT58759.1"/>
    </source>
</evidence>
<dbReference type="SFLD" id="SFLDG01065">
    <property type="entry name" value="anaerobic_coproporphyrinogen-I"/>
    <property type="match status" value="1"/>
</dbReference>
<dbReference type="SFLD" id="SFLDF00288">
    <property type="entry name" value="HemN-like__clustered_with_nucl"/>
    <property type="match status" value="1"/>
</dbReference>
<protein>
    <recommendedName>
        <fullName evidence="2">Heme chaperone HemW</fullName>
    </recommendedName>
</protein>
<dbReference type="PANTHER" id="PTHR13932">
    <property type="entry name" value="COPROPORPHYRINIGEN III OXIDASE"/>
    <property type="match status" value="1"/>
</dbReference>
<dbReference type="InterPro" id="IPR058240">
    <property type="entry name" value="rSAM_sf"/>
</dbReference>
<dbReference type="NCBIfam" id="TIGR00539">
    <property type="entry name" value="hemN_rel"/>
    <property type="match status" value="1"/>
</dbReference>
<keyword evidence="2" id="KW-0949">S-adenosyl-L-methionine</keyword>
<dbReference type="SFLD" id="SFLDS00029">
    <property type="entry name" value="Radical_SAM"/>
    <property type="match status" value="1"/>
</dbReference>
<comment type="similarity">
    <text evidence="1">Belongs to the anaerobic coproporphyrinogen-III oxidase family. HemW subfamily.</text>
</comment>
<sequence length="377" mass="42262">MLSLYVHIPFCRSRCSYCDFYLVTATKHVEAFFRALALETAFRAPMLQGRTISAIHFGGGTPSMVPVHYLAGWLEQVAALCTFSPDIEIALEANPEDLAAGAMEGIRAAGITRLSIGLQSFTDEKLRALGRAHTALESMQVTERALKHFDSVSVDLICGVPGEKMPLWKADMEQAVMLRPQHISVYMLSVEPKTLLHRNLMNGSITVLDESVQADLYEYAGRKLGEEGYHHYEVSNFCLGNHHSRYNLASWKRQPYIGFGPSAHSFYCSGGREIRTANVSALSRYIANPEAVGSFREELTDEEIFTEKVFLALRINSGLCVEFLRKDNKLGLRLSERIARFEAKGWIRLAEERLYLTEKGFLFADLIAGDLIFGQAY</sequence>
<keyword evidence="2" id="KW-0143">Chaperone</keyword>
<keyword evidence="2" id="KW-0349">Heme</keyword>
<comment type="caution">
    <text evidence="4">The sequence shown here is derived from an EMBL/GenBank/DDBJ whole genome shotgun (WGS) entry which is preliminary data.</text>
</comment>
<keyword evidence="2" id="KW-0479">Metal-binding</keyword>
<dbReference type="PANTHER" id="PTHR13932:SF5">
    <property type="entry name" value="RADICAL S-ADENOSYL METHIONINE DOMAIN-CONTAINING PROTEIN 1, MITOCHONDRIAL"/>
    <property type="match status" value="1"/>
</dbReference>
<dbReference type="RefSeq" id="WP_006366594.1">
    <property type="nucleotide sequence ID" value="NZ_AASE01000013.1"/>
</dbReference>
<dbReference type="SFLD" id="SFLDF00562">
    <property type="entry name" value="HemN-like__clustered_with_heat"/>
    <property type="match status" value="1"/>
</dbReference>
<dbReference type="SUPFAM" id="SSF102114">
    <property type="entry name" value="Radical SAM enzymes"/>
    <property type="match status" value="1"/>
</dbReference>
<keyword evidence="2" id="KW-0411">Iron-sulfur</keyword>
<keyword evidence="5" id="KW-1185">Reference proteome</keyword>
<comment type="subcellular location">
    <subcellularLocation>
        <location evidence="2">Cytoplasm</location>
    </subcellularLocation>
</comment>
<gene>
    <name evidence="4" type="ORF">CferDRAFT_0686</name>
</gene>
<dbReference type="AlphaFoldDB" id="Q0YR31"/>
<dbReference type="OrthoDB" id="9808022at2"/>
<dbReference type="GO" id="GO:0005737">
    <property type="term" value="C:cytoplasm"/>
    <property type="evidence" value="ECO:0007669"/>
    <property type="project" value="UniProtKB-SubCell"/>
</dbReference>
<dbReference type="GO" id="GO:0004109">
    <property type="term" value="F:coproporphyrinogen oxidase activity"/>
    <property type="evidence" value="ECO:0007669"/>
    <property type="project" value="InterPro"/>
</dbReference>
<dbReference type="Gene3D" id="3.30.750.200">
    <property type="match status" value="1"/>
</dbReference>
<dbReference type="GO" id="GO:0046872">
    <property type="term" value="F:metal ion binding"/>
    <property type="evidence" value="ECO:0007669"/>
    <property type="project" value="UniProtKB-UniRule"/>
</dbReference>
<dbReference type="CDD" id="cd01335">
    <property type="entry name" value="Radical_SAM"/>
    <property type="match status" value="1"/>
</dbReference>
<dbReference type="InterPro" id="IPR006638">
    <property type="entry name" value="Elp3/MiaA/NifB-like_rSAM"/>
</dbReference>
<keyword evidence="2" id="KW-0004">4Fe-4S</keyword>
<proteinExistence type="inferred from homology"/>
<accession>Q0YR31</accession>
<name>Q0YR31_9CHLB</name>
<reference evidence="4 5" key="1">
    <citation type="submission" date="2006-07" db="EMBL/GenBank/DDBJ databases">
        <title>Annotation of the draft genome assembly of Chlorobium ferroxidans DSM 13031.</title>
        <authorList>
            <consortium name="US DOE Joint Genome Institute (JGI-ORNL)"/>
            <person name="Larimer F."/>
            <person name="Land M."/>
            <person name="Hauser L."/>
        </authorList>
    </citation>
    <scope>NUCLEOTIDE SEQUENCE [LARGE SCALE GENOMIC DNA]</scope>
    <source>
        <strain evidence="4 5">DSM 13031</strain>
    </source>
</reference>
<evidence type="ECO:0000259" key="3">
    <source>
        <dbReference type="PROSITE" id="PS51918"/>
    </source>
</evidence>
<comment type="function">
    <text evidence="2">Probably acts as a heme chaperone, transferring heme to an unknown acceptor. Binds one molecule of heme per monomer, possibly covalently. Binds 1 [4Fe-4S] cluster. The cluster is coordinated with 3 cysteines and an exchangeable S-adenosyl-L-methionine.</text>
</comment>
<feature type="domain" description="Radical SAM core" evidence="3">
    <location>
        <begin position="1"/>
        <end position="227"/>
    </location>
</feature>
<dbReference type="InterPro" id="IPR007197">
    <property type="entry name" value="rSAM"/>
</dbReference>
<keyword evidence="2" id="KW-0963">Cytoplasm</keyword>
<dbReference type="InterPro" id="IPR010723">
    <property type="entry name" value="HemN_C"/>
</dbReference>
<dbReference type="InterPro" id="IPR004559">
    <property type="entry name" value="HemW-like"/>
</dbReference>
<keyword evidence="2" id="KW-0408">Iron</keyword>
<dbReference type="Pfam" id="PF06969">
    <property type="entry name" value="HemN_C"/>
    <property type="match status" value="1"/>
</dbReference>
<dbReference type="EMBL" id="AASE01000013">
    <property type="protein sequence ID" value="EAT58759.1"/>
    <property type="molecule type" value="Genomic_DNA"/>
</dbReference>
<evidence type="ECO:0000313" key="5">
    <source>
        <dbReference type="Proteomes" id="UP000004162"/>
    </source>
</evidence>
<dbReference type="Pfam" id="PF04055">
    <property type="entry name" value="Radical_SAM"/>
    <property type="match status" value="1"/>
</dbReference>
<dbReference type="Proteomes" id="UP000004162">
    <property type="component" value="Unassembled WGS sequence"/>
</dbReference>
<reference evidence="4 5" key="2">
    <citation type="submission" date="2006-07" db="EMBL/GenBank/DDBJ databases">
        <title>Sequencing of the draft genome and assembly of Chlorobium ferroxidans DSM 13031.</title>
        <authorList>
            <consortium name="US DOE Joint Genome Institute (JGI-PGF)"/>
            <person name="Copeland A."/>
            <person name="Lucas S."/>
            <person name="Lapidus A."/>
            <person name="Barry K."/>
            <person name="Glavina del Rio T."/>
            <person name="Dalin E."/>
            <person name="Tice H."/>
            <person name="Bruce D."/>
            <person name="Pitluck S."/>
            <person name="Richardson P."/>
        </authorList>
    </citation>
    <scope>NUCLEOTIDE SEQUENCE [LARGE SCALE GENOMIC DNA]</scope>
    <source>
        <strain evidence="4 5">DSM 13031</strain>
    </source>
</reference>
<organism evidence="4 5">
    <name type="scientific">Chlorobium ferrooxidans DSM 13031</name>
    <dbReference type="NCBI Taxonomy" id="377431"/>
    <lineage>
        <taxon>Bacteria</taxon>
        <taxon>Pseudomonadati</taxon>
        <taxon>Chlorobiota</taxon>
        <taxon>Chlorobiia</taxon>
        <taxon>Chlorobiales</taxon>
        <taxon>Chlorobiaceae</taxon>
        <taxon>Chlorobium/Pelodictyon group</taxon>
        <taxon>Chlorobium</taxon>
    </lineage>
</organism>
<dbReference type="PROSITE" id="PS51918">
    <property type="entry name" value="RADICAL_SAM"/>
    <property type="match status" value="1"/>
</dbReference>
<dbReference type="GO" id="GO:0006779">
    <property type="term" value="P:porphyrin-containing compound biosynthetic process"/>
    <property type="evidence" value="ECO:0007669"/>
    <property type="project" value="InterPro"/>
</dbReference>